<evidence type="ECO:0000259" key="7">
    <source>
        <dbReference type="PROSITE" id="PS50110"/>
    </source>
</evidence>
<dbReference type="CDD" id="cd17535">
    <property type="entry name" value="REC_NarL-like"/>
    <property type="match status" value="1"/>
</dbReference>
<dbReference type="PROSITE" id="PS50043">
    <property type="entry name" value="HTH_LUXR_2"/>
    <property type="match status" value="1"/>
</dbReference>
<evidence type="ECO:0000313" key="8">
    <source>
        <dbReference type="EMBL" id="GAA2063441.1"/>
    </source>
</evidence>
<organism evidence="8 9">
    <name type="scientific">Streptomyces albiaxialis</name>
    <dbReference type="NCBI Taxonomy" id="329523"/>
    <lineage>
        <taxon>Bacteria</taxon>
        <taxon>Bacillati</taxon>
        <taxon>Actinomycetota</taxon>
        <taxon>Actinomycetes</taxon>
        <taxon>Kitasatosporales</taxon>
        <taxon>Streptomycetaceae</taxon>
        <taxon>Streptomyces</taxon>
    </lineage>
</organism>
<evidence type="ECO:0000256" key="4">
    <source>
        <dbReference type="ARBA" id="ARBA00023163"/>
    </source>
</evidence>
<dbReference type="PANTHER" id="PTHR43214:SF24">
    <property type="entry name" value="TRANSCRIPTIONAL REGULATORY PROTEIN NARL-RELATED"/>
    <property type="match status" value="1"/>
</dbReference>
<dbReference type="SUPFAM" id="SSF46894">
    <property type="entry name" value="C-terminal effector domain of the bipartite response regulators"/>
    <property type="match status" value="1"/>
</dbReference>
<dbReference type="SMART" id="SM00448">
    <property type="entry name" value="REC"/>
    <property type="match status" value="1"/>
</dbReference>
<keyword evidence="2" id="KW-0805">Transcription regulation</keyword>
<dbReference type="InterPro" id="IPR016032">
    <property type="entry name" value="Sig_transdc_resp-reg_C-effctor"/>
</dbReference>
<keyword evidence="3" id="KW-0238">DNA-binding</keyword>
<evidence type="ECO:0000256" key="5">
    <source>
        <dbReference type="PROSITE-ProRule" id="PRU00169"/>
    </source>
</evidence>
<accession>A0ABN2VK86</accession>
<dbReference type="InterPro" id="IPR001789">
    <property type="entry name" value="Sig_transdc_resp-reg_receiver"/>
</dbReference>
<dbReference type="Proteomes" id="UP001500016">
    <property type="component" value="Unassembled WGS sequence"/>
</dbReference>
<keyword evidence="4" id="KW-0804">Transcription</keyword>
<dbReference type="CDD" id="cd06170">
    <property type="entry name" value="LuxR_C_like"/>
    <property type="match status" value="1"/>
</dbReference>
<protein>
    <submittedName>
        <fullName evidence="8">Response regulator transcription factor</fullName>
    </submittedName>
</protein>
<evidence type="ECO:0000256" key="2">
    <source>
        <dbReference type="ARBA" id="ARBA00023015"/>
    </source>
</evidence>
<dbReference type="InterPro" id="IPR058245">
    <property type="entry name" value="NreC/VraR/RcsB-like_REC"/>
</dbReference>
<dbReference type="InterPro" id="IPR000792">
    <property type="entry name" value="Tscrpt_reg_LuxR_C"/>
</dbReference>
<evidence type="ECO:0000259" key="6">
    <source>
        <dbReference type="PROSITE" id="PS50043"/>
    </source>
</evidence>
<reference evidence="8 9" key="1">
    <citation type="journal article" date="2019" name="Int. J. Syst. Evol. Microbiol.">
        <title>The Global Catalogue of Microorganisms (GCM) 10K type strain sequencing project: providing services to taxonomists for standard genome sequencing and annotation.</title>
        <authorList>
            <consortium name="The Broad Institute Genomics Platform"/>
            <consortium name="The Broad Institute Genome Sequencing Center for Infectious Disease"/>
            <person name="Wu L."/>
            <person name="Ma J."/>
        </authorList>
    </citation>
    <scope>NUCLEOTIDE SEQUENCE [LARGE SCALE GENOMIC DNA]</scope>
    <source>
        <strain evidence="8 9">JCM 15478</strain>
    </source>
</reference>
<dbReference type="PROSITE" id="PS50110">
    <property type="entry name" value="RESPONSE_REGULATORY"/>
    <property type="match status" value="1"/>
</dbReference>
<dbReference type="PANTHER" id="PTHR43214">
    <property type="entry name" value="TWO-COMPONENT RESPONSE REGULATOR"/>
    <property type="match status" value="1"/>
</dbReference>
<evidence type="ECO:0000256" key="1">
    <source>
        <dbReference type="ARBA" id="ARBA00022553"/>
    </source>
</evidence>
<evidence type="ECO:0000256" key="3">
    <source>
        <dbReference type="ARBA" id="ARBA00023125"/>
    </source>
</evidence>
<dbReference type="InterPro" id="IPR011006">
    <property type="entry name" value="CheY-like_superfamily"/>
</dbReference>
<feature type="domain" description="HTH luxR-type" evidence="6">
    <location>
        <begin position="161"/>
        <end position="226"/>
    </location>
</feature>
<dbReference type="SMART" id="SM00421">
    <property type="entry name" value="HTH_LUXR"/>
    <property type="match status" value="1"/>
</dbReference>
<dbReference type="InterPro" id="IPR039420">
    <property type="entry name" value="WalR-like"/>
</dbReference>
<dbReference type="Pfam" id="PF00072">
    <property type="entry name" value="Response_reg"/>
    <property type="match status" value="1"/>
</dbReference>
<evidence type="ECO:0000313" key="9">
    <source>
        <dbReference type="Proteomes" id="UP001500016"/>
    </source>
</evidence>
<dbReference type="Pfam" id="PF00196">
    <property type="entry name" value="GerE"/>
    <property type="match status" value="1"/>
</dbReference>
<proteinExistence type="predicted"/>
<sequence length="229" mass="24872">MSETSETISVLIVDDEWMVRSMLRTIMESAPDVTVAGEAADGNTAVSMAASLRPDVVLMDIRMPHADGLTATERLTRSDHPPHVVVLTTFDLDDYVRTALRHGAVGFLLKDATADDMITAVRSAARGDAMLSPKVTRRLLRHFTEDDGRRGTRTEQRAAEARQRLGTLTAKEREVLVALGKGLSNNDIATALRMTEATAKTHISRILAKLSAANRVQAAILAHHAGLLE</sequence>
<dbReference type="Gene3D" id="3.40.50.2300">
    <property type="match status" value="1"/>
</dbReference>
<feature type="domain" description="Response regulatory" evidence="7">
    <location>
        <begin position="9"/>
        <end position="125"/>
    </location>
</feature>
<comment type="caution">
    <text evidence="8">The sequence shown here is derived from an EMBL/GenBank/DDBJ whole genome shotgun (WGS) entry which is preliminary data.</text>
</comment>
<dbReference type="SUPFAM" id="SSF52172">
    <property type="entry name" value="CheY-like"/>
    <property type="match status" value="1"/>
</dbReference>
<gene>
    <name evidence="8" type="ORF">GCM10009801_07300</name>
</gene>
<dbReference type="RefSeq" id="WP_344523830.1">
    <property type="nucleotide sequence ID" value="NZ_BAAAPE010000001.1"/>
</dbReference>
<feature type="modified residue" description="4-aspartylphosphate" evidence="5">
    <location>
        <position position="60"/>
    </location>
</feature>
<dbReference type="PRINTS" id="PR00038">
    <property type="entry name" value="HTHLUXR"/>
</dbReference>
<keyword evidence="1 5" id="KW-0597">Phosphoprotein</keyword>
<keyword evidence="9" id="KW-1185">Reference proteome</keyword>
<dbReference type="EMBL" id="BAAAPE010000001">
    <property type="protein sequence ID" value="GAA2063441.1"/>
    <property type="molecule type" value="Genomic_DNA"/>
</dbReference>
<name>A0ABN2VK86_9ACTN</name>